<dbReference type="GO" id="GO:0030416">
    <property type="term" value="P:methylamine metabolic process"/>
    <property type="evidence" value="ECO:0007669"/>
    <property type="project" value="InterPro"/>
</dbReference>
<keyword evidence="4 5" id="KW-0472">Membrane</keyword>
<sequence length="502" mass="57241">MKTTERKSAAYISYFFILLFCYAAFSKCYDFEDFQVQIAQSPLLSAYAGFVSYAVIVAELLIVILLFVPRTRMAGLYASLAIMVAFTGYIYLILNYSDFIPCSCGGILEKMDWTEHLIFNIACVIIAGAGILLIGGAVSLRRRMMMILLSVIVSSGTVTLLFLRSEYIIKRQNNFTRRFLLHPVLEDQSVKLDNEQYYFAGSDHSHIYLGNKHYPQTLVTLGHNLAGIKKLKMAPSDFNHTFRNLQVQVKGPYYYLYDGTVPVIYRGKLGNAAPKTISYRDAYFTQLIVLDSIRFALRTQSKADKMFTIARLDLTRRPKVELYPGILEKQMDGVFDSDGKLTSSAHSDTLVYAYTYRNTFLIMNNQLELKRKLHTIDTTTVAKIQTGSQSNGTHKLIAPPLKVNQNISANRNLAFIQSDLMGKHESVNAWKKAKVIDIYRTDKQEYIGSFYIYNQGKNKLTDFIVTDHYLFAIVGDQLVRYTYRKPITKYFKPGEAENLSKE</sequence>
<feature type="transmembrane region" description="Helical" evidence="5">
    <location>
        <begin position="45"/>
        <end position="68"/>
    </location>
</feature>
<dbReference type="Proteomes" id="UP000199450">
    <property type="component" value="Unassembled WGS sequence"/>
</dbReference>
<evidence type="ECO:0000256" key="4">
    <source>
        <dbReference type="ARBA" id="ARBA00023136"/>
    </source>
</evidence>
<name>A0A1H8CQA3_9FLAO</name>
<organism evidence="7 8">
    <name type="scientific">Chryseobacterium taichungense</name>
    <dbReference type="NCBI Taxonomy" id="295069"/>
    <lineage>
        <taxon>Bacteria</taxon>
        <taxon>Pseudomonadati</taxon>
        <taxon>Bacteroidota</taxon>
        <taxon>Flavobacteriia</taxon>
        <taxon>Flavobacteriales</taxon>
        <taxon>Weeksellaceae</taxon>
        <taxon>Chryseobacterium group</taxon>
        <taxon>Chryseobacterium</taxon>
    </lineage>
</organism>
<evidence type="ECO:0000313" key="8">
    <source>
        <dbReference type="Proteomes" id="UP000199450"/>
    </source>
</evidence>
<keyword evidence="3 5" id="KW-1133">Transmembrane helix</keyword>
<evidence type="ECO:0000313" key="7">
    <source>
        <dbReference type="EMBL" id="SEM96297.1"/>
    </source>
</evidence>
<reference evidence="8" key="1">
    <citation type="submission" date="2016-10" db="EMBL/GenBank/DDBJ databases">
        <authorList>
            <person name="Varghese N."/>
            <person name="Submissions S."/>
        </authorList>
    </citation>
    <scope>NUCLEOTIDE SEQUENCE [LARGE SCALE GENOMIC DNA]</scope>
    <source>
        <strain evidence="8">DSM 17453</strain>
    </source>
</reference>
<feature type="transmembrane region" description="Helical" evidence="5">
    <location>
        <begin position="75"/>
        <end position="97"/>
    </location>
</feature>
<accession>A0A1H8CQA3</accession>
<dbReference type="AlphaFoldDB" id="A0A1H8CQA3"/>
<dbReference type="Pfam" id="PF07291">
    <property type="entry name" value="MauE"/>
    <property type="match status" value="1"/>
</dbReference>
<evidence type="ECO:0000256" key="2">
    <source>
        <dbReference type="ARBA" id="ARBA00022692"/>
    </source>
</evidence>
<feature type="transmembrane region" description="Helical" evidence="5">
    <location>
        <begin position="117"/>
        <end position="138"/>
    </location>
</feature>
<feature type="domain" description="Methylamine utilisation protein MauE" evidence="6">
    <location>
        <begin position="9"/>
        <end position="132"/>
    </location>
</feature>
<proteinExistence type="predicted"/>
<keyword evidence="8" id="KW-1185">Reference proteome</keyword>
<protein>
    <recommendedName>
        <fullName evidence="6">Methylamine utilisation protein MauE domain-containing protein</fullName>
    </recommendedName>
</protein>
<dbReference type="OrthoDB" id="673785at2"/>
<dbReference type="InterPro" id="IPR009908">
    <property type="entry name" value="Methylamine_util_MauE"/>
</dbReference>
<dbReference type="EMBL" id="FOBV01000010">
    <property type="protein sequence ID" value="SEM96297.1"/>
    <property type="molecule type" value="Genomic_DNA"/>
</dbReference>
<comment type="subcellular location">
    <subcellularLocation>
        <location evidence="1">Membrane</location>
        <topology evidence="1">Multi-pass membrane protein</topology>
    </subcellularLocation>
</comment>
<dbReference type="GO" id="GO:0016020">
    <property type="term" value="C:membrane"/>
    <property type="evidence" value="ECO:0007669"/>
    <property type="project" value="UniProtKB-SubCell"/>
</dbReference>
<evidence type="ECO:0000256" key="1">
    <source>
        <dbReference type="ARBA" id="ARBA00004141"/>
    </source>
</evidence>
<evidence type="ECO:0000259" key="6">
    <source>
        <dbReference type="Pfam" id="PF07291"/>
    </source>
</evidence>
<evidence type="ECO:0000256" key="3">
    <source>
        <dbReference type="ARBA" id="ARBA00022989"/>
    </source>
</evidence>
<dbReference type="STRING" id="295069.SAMN05421856_11014"/>
<feature type="transmembrane region" description="Helical" evidence="5">
    <location>
        <begin position="9"/>
        <end position="25"/>
    </location>
</feature>
<gene>
    <name evidence="7" type="ORF">SAMN05421856_11014</name>
</gene>
<evidence type="ECO:0000256" key="5">
    <source>
        <dbReference type="SAM" id="Phobius"/>
    </source>
</evidence>
<feature type="transmembrane region" description="Helical" evidence="5">
    <location>
        <begin position="145"/>
        <end position="163"/>
    </location>
</feature>
<dbReference type="RefSeq" id="WP_090001507.1">
    <property type="nucleotide sequence ID" value="NZ_FOBV01000010.1"/>
</dbReference>
<keyword evidence="2 5" id="KW-0812">Transmembrane</keyword>